<organism evidence="2 3">
    <name type="scientific">Culex pipiens pipiens</name>
    <name type="common">Northern house mosquito</name>
    <dbReference type="NCBI Taxonomy" id="38569"/>
    <lineage>
        <taxon>Eukaryota</taxon>
        <taxon>Metazoa</taxon>
        <taxon>Ecdysozoa</taxon>
        <taxon>Arthropoda</taxon>
        <taxon>Hexapoda</taxon>
        <taxon>Insecta</taxon>
        <taxon>Pterygota</taxon>
        <taxon>Neoptera</taxon>
        <taxon>Endopterygota</taxon>
        <taxon>Diptera</taxon>
        <taxon>Nematocera</taxon>
        <taxon>Culicoidea</taxon>
        <taxon>Culicidae</taxon>
        <taxon>Culicinae</taxon>
        <taxon>Culicini</taxon>
        <taxon>Culex</taxon>
        <taxon>Culex</taxon>
    </lineage>
</organism>
<gene>
    <name evidence="2" type="ORF">pipiens_003568</name>
</gene>
<evidence type="ECO:0000313" key="3">
    <source>
        <dbReference type="Proteomes" id="UP001562425"/>
    </source>
</evidence>
<proteinExistence type="predicted"/>
<dbReference type="EMBL" id="JBEHCU010009059">
    <property type="protein sequence ID" value="KAL1380559.1"/>
    <property type="molecule type" value="Genomic_DNA"/>
</dbReference>
<name>A0ABD1CY91_CULPP</name>
<reference evidence="2 3" key="1">
    <citation type="submission" date="2024-05" db="EMBL/GenBank/DDBJ databases">
        <title>Culex pipiens pipiens assembly and annotation.</title>
        <authorList>
            <person name="Alout H."/>
            <person name="Durand T."/>
        </authorList>
    </citation>
    <scope>NUCLEOTIDE SEQUENCE [LARGE SCALE GENOMIC DNA]</scope>
    <source>
        <strain evidence="2">HA-2024</strain>
        <tissue evidence="2">Whole body</tissue>
    </source>
</reference>
<keyword evidence="3" id="KW-1185">Reference proteome</keyword>
<comment type="caution">
    <text evidence="2">The sequence shown here is derived from an EMBL/GenBank/DDBJ whole genome shotgun (WGS) entry which is preliminary data.</text>
</comment>
<feature type="compositionally biased region" description="Basic and acidic residues" evidence="1">
    <location>
        <begin position="103"/>
        <end position="125"/>
    </location>
</feature>
<dbReference type="Proteomes" id="UP001562425">
    <property type="component" value="Unassembled WGS sequence"/>
</dbReference>
<feature type="region of interest" description="Disordered" evidence="1">
    <location>
        <begin position="86"/>
        <end position="125"/>
    </location>
</feature>
<accession>A0ABD1CY91</accession>
<sequence length="125" mass="14163">MGFGSRVQMMVKKVCSYKVISLMHKLKAAKAVHQHSVLDVWDSVRYMRLVDWLEATGQYIQVNLELHNTFKADDLGKHGRIVATAGEMSDYDNDRNNGSGCSERGEKSSESCSKERSAYKRAHDH</sequence>
<dbReference type="AlphaFoldDB" id="A0ABD1CY91"/>
<evidence type="ECO:0000256" key="1">
    <source>
        <dbReference type="SAM" id="MobiDB-lite"/>
    </source>
</evidence>
<protein>
    <submittedName>
        <fullName evidence="2">Uncharacterized protein</fullName>
    </submittedName>
</protein>
<evidence type="ECO:0000313" key="2">
    <source>
        <dbReference type="EMBL" id="KAL1380559.1"/>
    </source>
</evidence>